<feature type="domain" description="HTH araC/xylS-type" evidence="4">
    <location>
        <begin position="201"/>
        <end position="299"/>
    </location>
</feature>
<dbReference type="PANTHER" id="PTHR46796:SF6">
    <property type="entry name" value="ARAC SUBFAMILY"/>
    <property type="match status" value="1"/>
</dbReference>
<dbReference type="Pfam" id="PF12833">
    <property type="entry name" value="HTH_18"/>
    <property type="match status" value="1"/>
</dbReference>
<dbReference type="Gene3D" id="1.10.10.60">
    <property type="entry name" value="Homeodomain-like"/>
    <property type="match status" value="2"/>
</dbReference>
<keyword evidence="2" id="KW-0238">DNA-binding</keyword>
<dbReference type="Proteomes" id="UP001528673">
    <property type="component" value="Unassembled WGS sequence"/>
</dbReference>
<evidence type="ECO:0000313" key="6">
    <source>
        <dbReference type="Proteomes" id="UP001528673"/>
    </source>
</evidence>
<dbReference type="InterPro" id="IPR009057">
    <property type="entry name" value="Homeodomain-like_sf"/>
</dbReference>
<accession>A0ABT5MXS1</accession>
<dbReference type="PROSITE" id="PS01124">
    <property type="entry name" value="HTH_ARAC_FAMILY_2"/>
    <property type="match status" value="1"/>
</dbReference>
<keyword evidence="6" id="KW-1185">Reference proteome</keyword>
<comment type="caution">
    <text evidence="5">The sequence shown here is derived from an EMBL/GenBank/DDBJ whole genome shotgun (WGS) entry which is preliminary data.</text>
</comment>
<protein>
    <submittedName>
        <fullName evidence="5">AraC family transcriptional regulator</fullName>
    </submittedName>
</protein>
<dbReference type="PANTHER" id="PTHR46796">
    <property type="entry name" value="HTH-TYPE TRANSCRIPTIONAL ACTIVATOR RHAS-RELATED"/>
    <property type="match status" value="1"/>
</dbReference>
<evidence type="ECO:0000313" key="5">
    <source>
        <dbReference type="EMBL" id="MDD0838700.1"/>
    </source>
</evidence>
<reference evidence="5 6" key="1">
    <citation type="submission" date="2023-02" db="EMBL/GenBank/DDBJ databases">
        <title>Bacterial whole genomic sequence of Curvibacter sp. HBC61.</title>
        <authorList>
            <person name="Le V."/>
            <person name="Ko S.-R."/>
            <person name="Ahn C.-Y."/>
            <person name="Oh H.-M."/>
        </authorList>
    </citation>
    <scope>NUCLEOTIDE SEQUENCE [LARGE SCALE GENOMIC DNA]</scope>
    <source>
        <strain evidence="5 6">HBC61</strain>
    </source>
</reference>
<evidence type="ECO:0000256" key="1">
    <source>
        <dbReference type="ARBA" id="ARBA00023015"/>
    </source>
</evidence>
<dbReference type="InterPro" id="IPR050204">
    <property type="entry name" value="AraC_XylS_family_regulators"/>
</dbReference>
<dbReference type="SUPFAM" id="SSF46689">
    <property type="entry name" value="Homeodomain-like"/>
    <property type="match status" value="2"/>
</dbReference>
<name>A0ABT5MXS1_9BURK</name>
<dbReference type="SMART" id="SM00342">
    <property type="entry name" value="HTH_ARAC"/>
    <property type="match status" value="1"/>
</dbReference>
<dbReference type="InterPro" id="IPR018060">
    <property type="entry name" value="HTH_AraC"/>
</dbReference>
<organism evidence="5 6">
    <name type="scientific">Curvibacter cyanobacteriorum</name>
    <dbReference type="NCBI Taxonomy" id="3026422"/>
    <lineage>
        <taxon>Bacteria</taxon>
        <taxon>Pseudomonadati</taxon>
        <taxon>Pseudomonadota</taxon>
        <taxon>Betaproteobacteria</taxon>
        <taxon>Burkholderiales</taxon>
        <taxon>Comamonadaceae</taxon>
        <taxon>Curvibacter</taxon>
    </lineage>
</organism>
<gene>
    <name evidence="5" type="ORF">PSQ40_08960</name>
</gene>
<dbReference type="RefSeq" id="WP_273950800.1">
    <property type="nucleotide sequence ID" value="NZ_JAQSIP010000003.1"/>
</dbReference>
<evidence type="ECO:0000256" key="2">
    <source>
        <dbReference type="ARBA" id="ARBA00023125"/>
    </source>
</evidence>
<evidence type="ECO:0000259" key="4">
    <source>
        <dbReference type="PROSITE" id="PS01124"/>
    </source>
</evidence>
<keyword evidence="1" id="KW-0805">Transcription regulation</keyword>
<evidence type="ECO:0000256" key="3">
    <source>
        <dbReference type="ARBA" id="ARBA00023163"/>
    </source>
</evidence>
<dbReference type="PRINTS" id="PR00032">
    <property type="entry name" value="HTHARAC"/>
</dbReference>
<keyword evidence="3" id="KW-0804">Transcription</keyword>
<sequence>MPPSFDEKRWRQAQQAYLDEPLAAVPDEQIRLSSRGRPWHGLSVWHQIADAADLYIPPAGKHCIIVRNGPATRLQQQHGRLNSDTLWRPGEVLVLPAHTPSFWRTELPRDNLHLDLSPQWLERVHGEPLGPLPLRSCFGVQDRLLGDITRTLVTSLSDNTSLHTRFAEGMALSVAVHLLEHYRAPGEQALKRSGLTQRQLRTVFDLVDSQLHRAVSLQEMADACHLSPYHFSRNFKFSCGLTPHQYVLKCKMDKALEQLRHSRKSIAEIAAALGFATPSHFSRTFHRHWGDTPSALRRGP</sequence>
<proteinExistence type="predicted"/>
<dbReference type="EMBL" id="JAQSIP010000003">
    <property type="protein sequence ID" value="MDD0838700.1"/>
    <property type="molecule type" value="Genomic_DNA"/>
</dbReference>
<dbReference type="InterPro" id="IPR020449">
    <property type="entry name" value="Tscrpt_reg_AraC-type_HTH"/>
</dbReference>